<dbReference type="GO" id="GO:1990871">
    <property type="term" value="C:Vma12-Vma22 assembly complex"/>
    <property type="evidence" value="ECO:0007669"/>
    <property type="project" value="TreeGrafter"/>
</dbReference>
<comment type="caution">
    <text evidence="3">The sequence shown here is derived from an EMBL/GenBank/DDBJ whole genome shotgun (WGS) entry which is preliminary data.</text>
</comment>
<evidence type="ECO:0000256" key="1">
    <source>
        <dbReference type="ARBA" id="ARBA00093634"/>
    </source>
</evidence>
<feature type="region of interest" description="Disordered" evidence="2">
    <location>
        <begin position="86"/>
        <end position="114"/>
    </location>
</feature>
<evidence type="ECO:0000313" key="4">
    <source>
        <dbReference type="Proteomes" id="UP000076744"/>
    </source>
</evidence>
<dbReference type="OrthoDB" id="408631at2759"/>
<protein>
    <recommendedName>
        <fullName evidence="1">Vacuolar ATPase assembly protein VMA22</fullName>
    </recommendedName>
</protein>
<evidence type="ECO:0000256" key="2">
    <source>
        <dbReference type="SAM" id="MobiDB-lite"/>
    </source>
</evidence>
<gene>
    <name evidence="3" type="ORF">ISF_01932</name>
</gene>
<dbReference type="Pfam" id="PF21730">
    <property type="entry name" value="Vma22_CCDC115"/>
    <property type="match status" value="1"/>
</dbReference>
<feature type="compositionally biased region" description="Polar residues" evidence="2">
    <location>
        <begin position="179"/>
        <end position="191"/>
    </location>
</feature>
<dbReference type="STRING" id="1081104.A0A168CHH3"/>
<dbReference type="InterPro" id="IPR040357">
    <property type="entry name" value="Vma22/CCDC115"/>
</dbReference>
<dbReference type="PANTHER" id="PTHR31996:SF2">
    <property type="entry name" value="COILED-COIL DOMAIN-CONTAINING PROTEIN 115"/>
    <property type="match status" value="1"/>
</dbReference>
<organism evidence="3 4">
    <name type="scientific">Cordyceps fumosorosea (strain ARSEF 2679)</name>
    <name type="common">Isaria fumosorosea</name>
    <dbReference type="NCBI Taxonomy" id="1081104"/>
    <lineage>
        <taxon>Eukaryota</taxon>
        <taxon>Fungi</taxon>
        <taxon>Dikarya</taxon>
        <taxon>Ascomycota</taxon>
        <taxon>Pezizomycotina</taxon>
        <taxon>Sordariomycetes</taxon>
        <taxon>Hypocreomycetidae</taxon>
        <taxon>Hypocreales</taxon>
        <taxon>Cordycipitaceae</taxon>
        <taxon>Cordyceps</taxon>
    </lineage>
</organism>
<dbReference type="GeneID" id="30018224"/>
<accession>A0A168CHH3</accession>
<dbReference type="AlphaFoldDB" id="A0A168CHH3"/>
<dbReference type="GO" id="GO:0051082">
    <property type="term" value="F:unfolded protein binding"/>
    <property type="evidence" value="ECO:0007669"/>
    <property type="project" value="TreeGrafter"/>
</dbReference>
<dbReference type="EMBL" id="AZHB01000003">
    <property type="protein sequence ID" value="OAA71381.1"/>
    <property type="molecule type" value="Genomic_DNA"/>
</dbReference>
<name>A0A168CHH3_CORFA</name>
<dbReference type="RefSeq" id="XP_018707262.1">
    <property type="nucleotide sequence ID" value="XM_018845539.1"/>
</dbReference>
<evidence type="ECO:0000313" key="3">
    <source>
        <dbReference type="EMBL" id="OAA71381.1"/>
    </source>
</evidence>
<feature type="region of interest" description="Disordered" evidence="2">
    <location>
        <begin position="167"/>
        <end position="191"/>
    </location>
</feature>
<sequence>MSLPPSQEDQVIDELLERYLGLMDEYAALRAALAGSHQRTLHALARARFTGDRGARFGPDQYDDRMRASRRVAVVGSQPASFSVVEEEAVEEEGGGTAAEGGAQDEEDAERKKRAAKNPLRWFGVLVPQALRDAQTEAVRTVEDVVPRLASVQAEMAHVEIEVRRARKRRAKAGKKQEATSNVGQAISTSS</sequence>
<dbReference type="Proteomes" id="UP000076744">
    <property type="component" value="Unassembled WGS sequence"/>
</dbReference>
<keyword evidence="4" id="KW-1185">Reference proteome</keyword>
<reference evidence="3 4" key="1">
    <citation type="journal article" date="2016" name="Genome Biol. Evol.">
        <title>Divergent and convergent evolution of fungal pathogenicity.</title>
        <authorList>
            <person name="Shang Y."/>
            <person name="Xiao G."/>
            <person name="Zheng P."/>
            <person name="Cen K."/>
            <person name="Zhan S."/>
            <person name="Wang C."/>
        </authorList>
    </citation>
    <scope>NUCLEOTIDE SEQUENCE [LARGE SCALE GENOMIC DNA]</scope>
    <source>
        <strain evidence="3 4">ARSEF 2679</strain>
    </source>
</reference>
<dbReference type="PANTHER" id="PTHR31996">
    <property type="entry name" value="COILED-COIL DOMAIN-CONTAINING PROTEIN 115"/>
    <property type="match status" value="1"/>
</dbReference>
<dbReference type="GO" id="GO:0070072">
    <property type="term" value="P:vacuolar proton-transporting V-type ATPase complex assembly"/>
    <property type="evidence" value="ECO:0007669"/>
    <property type="project" value="InterPro"/>
</dbReference>
<proteinExistence type="predicted"/>